<evidence type="ECO:0000256" key="1">
    <source>
        <dbReference type="ARBA" id="ARBA00022801"/>
    </source>
</evidence>
<dbReference type="InterPro" id="IPR018954">
    <property type="entry name" value="Betagal_dom2"/>
</dbReference>
<sequence>MVTDYDAAGTHLLYSTSDIFTHRKFEDKKVLILYACVDGYNEFAVRGIPSQVKQIEKGAEYNVGSLNSSEFLTVGWTASPNRNILSIGDLYVYLLDRNSAYNYWVTPTGINSSNLITNGPYLVRSASIDDGTLSVKADLNVSTTIEFIGAPPEATTLLLNNKQFVLEHIGVSAIAEVDLPTAPLDPPVLAELNWKYLDTLPEVKADYDDSLWTALDQTYTNNTFQALINPISLYAADYGYNNGMLIYRGHFNATGYEKNLAL</sequence>
<dbReference type="Gene3D" id="2.60.120.260">
    <property type="entry name" value="Galactose-binding domain-like"/>
    <property type="match status" value="1"/>
</dbReference>
<dbReference type="Pfam" id="PF10435">
    <property type="entry name" value="BetaGal_dom2"/>
    <property type="match status" value="1"/>
</dbReference>
<dbReference type="InterPro" id="IPR037110">
    <property type="entry name" value="Betagal_dom2_sf"/>
</dbReference>
<dbReference type="Proteomes" id="UP001498476">
    <property type="component" value="Unassembled WGS sequence"/>
</dbReference>
<organism evidence="6 7">
    <name type="scientific">Neonectria punicea</name>
    <dbReference type="NCBI Taxonomy" id="979145"/>
    <lineage>
        <taxon>Eukaryota</taxon>
        <taxon>Fungi</taxon>
        <taxon>Dikarya</taxon>
        <taxon>Ascomycota</taxon>
        <taxon>Pezizomycotina</taxon>
        <taxon>Sordariomycetes</taxon>
        <taxon>Hypocreomycetidae</taxon>
        <taxon>Hypocreales</taxon>
        <taxon>Nectriaceae</taxon>
        <taxon>Neonectria</taxon>
    </lineage>
</organism>
<reference evidence="6 7" key="1">
    <citation type="journal article" date="2025" name="Microbiol. Resour. Announc.">
        <title>Draft genome sequences for Neonectria magnoliae and Neonectria punicea, canker pathogens of Liriodendron tulipifera and Acer saccharum in West Virginia.</title>
        <authorList>
            <person name="Petronek H.M."/>
            <person name="Kasson M.T."/>
            <person name="Metheny A.M."/>
            <person name="Stauder C.M."/>
            <person name="Lovett B."/>
            <person name="Lynch S.C."/>
            <person name="Garnas J.R."/>
            <person name="Kasson L.R."/>
            <person name="Stajich J.E."/>
        </authorList>
    </citation>
    <scope>NUCLEOTIDE SEQUENCE [LARGE SCALE GENOMIC DNA]</scope>
    <source>
        <strain evidence="6 7">NRRL 64653</strain>
    </source>
</reference>
<dbReference type="InterPro" id="IPR025972">
    <property type="entry name" value="BetaGal_dom3"/>
</dbReference>
<dbReference type="Pfam" id="PF13364">
    <property type="entry name" value="BetaGal_ABD2"/>
    <property type="match status" value="1"/>
</dbReference>
<feature type="domain" description="Beta-galactosidase" evidence="4">
    <location>
        <begin position="110"/>
        <end position="164"/>
    </location>
</feature>
<dbReference type="SUPFAM" id="SSF49785">
    <property type="entry name" value="Galactose-binding domain-like"/>
    <property type="match status" value="1"/>
</dbReference>
<feature type="domain" description="Beta-galactosidase" evidence="3">
    <location>
        <begin position="1"/>
        <end position="103"/>
    </location>
</feature>
<dbReference type="InterPro" id="IPR008979">
    <property type="entry name" value="Galactose-bd-like_sf"/>
</dbReference>
<keyword evidence="7" id="KW-1185">Reference proteome</keyword>
<evidence type="ECO:0000259" key="5">
    <source>
        <dbReference type="Pfam" id="PF13364"/>
    </source>
</evidence>
<evidence type="ECO:0000313" key="6">
    <source>
        <dbReference type="EMBL" id="KAK7403703.1"/>
    </source>
</evidence>
<accession>A0ABR1GPN9</accession>
<evidence type="ECO:0000313" key="7">
    <source>
        <dbReference type="Proteomes" id="UP001498476"/>
    </source>
</evidence>
<dbReference type="EMBL" id="JAZAVJ010000233">
    <property type="protein sequence ID" value="KAK7403703.1"/>
    <property type="molecule type" value="Genomic_DNA"/>
</dbReference>
<dbReference type="InterPro" id="IPR025300">
    <property type="entry name" value="BetaGal_jelly_roll_dom"/>
</dbReference>
<proteinExistence type="predicted"/>
<evidence type="ECO:0000259" key="4">
    <source>
        <dbReference type="Pfam" id="PF13363"/>
    </source>
</evidence>
<gene>
    <name evidence="6" type="ORF">QQX98_010506</name>
</gene>
<feature type="domain" description="Beta-galactosidase jelly roll" evidence="5">
    <location>
        <begin position="207"/>
        <end position="261"/>
    </location>
</feature>
<dbReference type="SUPFAM" id="SSF117100">
    <property type="entry name" value="Beta-galactosidase LacA, domain 3"/>
    <property type="match status" value="1"/>
</dbReference>
<dbReference type="InterPro" id="IPR036833">
    <property type="entry name" value="BetaGal_dom3_sf"/>
</dbReference>
<dbReference type="SUPFAM" id="SSF51011">
    <property type="entry name" value="Glycosyl hydrolase domain"/>
    <property type="match status" value="1"/>
</dbReference>
<keyword evidence="1" id="KW-0378">Hydrolase</keyword>
<dbReference type="Pfam" id="PF13363">
    <property type="entry name" value="BetaGal_dom3"/>
    <property type="match status" value="1"/>
</dbReference>
<comment type="caution">
    <text evidence="6">The sequence shown here is derived from an EMBL/GenBank/DDBJ whole genome shotgun (WGS) entry which is preliminary data.</text>
</comment>
<dbReference type="Gene3D" id="2.102.20.10">
    <property type="entry name" value="Beta-galactosidase, domain 2"/>
    <property type="match status" value="1"/>
</dbReference>
<evidence type="ECO:0000256" key="2">
    <source>
        <dbReference type="ARBA" id="ARBA00023295"/>
    </source>
</evidence>
<protein>
    <submittedName>
        <fullName evidence="6">Uncharacterized protein</fullName>
    </submittedName>
</protein>
<evidence type="ECO:0000259" key="3">
    <source>
        <dbReference type="Pfam" id="PF10435"/>
    </source>
</evidence>
<name>A0ABR1GPN9_9HYPO</name>
<keyword evidence="2" id="KW-0326">Glycosidase</keyword>